<dbReference type="InterPro" id="IPR002933">
    <property type="entry name" value="Peptidase_M20"/>
</dbReference>
<sequence length="551" mass="60444">MDAWSEIVRELTLKLVGWPSVTNTPGECQWSQQLAEWLGQQPYFAAHPSQLRLARTVDDGYERSNLYALVRGTGPTTVVLAGHYDVVSIENYGDLAEWATDPEALLPRLIASLEHGSSRTDQLALDDLRSGDFLPGRGALDMKSGLAVGLAVLLHFAAHPERRGNLLFIATPDEEEASHGARSATIHLHQLAKEWGLELAAAINLDATSDQAAGEQGQAIFLGTVGKFLPLIYLVGRETHAGYPFDGINVNRMAAAVTQAIECNIDLCDEAEGELAPPPISLKQSDLKAFYDVTTPSTAWCYFNYLTHGRPASMVLDQFMAVTREALDAVLATQFAQAQRYAALVGSAAPVRWRAQVLSYAELMLRAQQHGGPSFASNFATLTTALLADHTLDAPSFSRQLVAYLWRCAGMSGPAAVVGFGSLHYPHSLVTGRSEREHRLRAACERHAQALAAEYSTTIKLRPFFAGISDMSFYGSAMEQSDQAIVAANTPLWGSRLKFDYTLVRTLNLPTINIGPWGRDYHQRLERVYMPYLLNTLPELIWRVACDVLAD</sequence>
<protein>
    <recommendedName>
        <fullName evidence="3">Peptidase M20</fullName>
    </recommendedName>
</protein>
<name>A0A0N8GST6_9CHLR</name>
<dbReference type="AlphaFoldDB" id="A0A0N8GST6"/>
<dbReference type="Proteomes" id="UP000050277">
    <property type="component" value="Unassembled WGS sequence"/>
</dbReference>
<dbReference type="STRING" id="70996.SE18_08350"/>
<evidence type="ECO:0000313" key="2">
    <source>
        <dbReference type="Proteomes" id="UP000050277"/>
    </source>
</evidence>
<dbReference type="OrthoDB" id="9815360at2"/>
<dbReference type="InterPro" id="IPR050072">
    <property type="entry name" value="Peptidase_M20A"/>
</dbReference>
<dbReference type="PIRSF" id="PIRSF010386">
    <property type="entry name" value="RocB"/>
    <property type="match status" value="1"/>
</dbReference>
<dbReference type="PATRIC" id="fig|70996.4.peg.909"/>
<gene>
    <name evidence="1" type="ORF">SE18_08350</name>
</gene>
<dbReference type="PANTHER" id="PTHR43808:SF27">
    <property type="entry name" value="PROTEIN ROCB"/>
    <property type="match status" value="1"/>
</dbReference>
<accession>A0A0N8GST6</accession>
<dbReference type="EMBL" id="LGKP01000013">
    <property type="protein sequence ID" value="KPL90202.1"/>
    <property type="molecule type" value="Genomic_DNA"/>
</dbReference>
<evidence type="ECO:0000313" key="1">
    <source>
        <dbReference type="EMBL" id="KPL90202.1"/>
    </source>
</evidence>
<dbReference type="InterPro" id="IPR012166">
    <property type="entry name" value="Uncharacterised_RocB"/>
</dbReference>
<proteinExistence type="predicted"/>
<dbReference type="PANTHER" id="PTHR43808">
    <property type="entry name" value="ACETYLORNITHINE DEACETYLASE"/>
    <property type="match status" value="1"/>
</dbReference>
<organism evidence="1 2">
    <name type="scientific">Herpetosiphon geysericola</name>
    <dbReference type="NCBI Taxonomy" id="70996"/>
    <lineage>
        <taxon>Bacteria</taxon>
        <taxon>Bacillati</taxon>
        <taxon>Chloroflexota</taxon>
        <taxon>Chloroflexia</taxon>
        <taxon>Herpetosiphonales</taxon>
        <taxon>Herpetosiphonaceae</taxon>
        <taxon>Herpetosiphon</taxon>
    </lineage>
</organism>
<evidence type="ECO:0008006" key="3">
    <source>
        <dbReference type="Google" id="ProtNLM"/>
    </source>
</evidence>
<comment type="caution">
    <text evidence="1">The sequence shown here is derived from an EMBL/GenBank/DDBJ whole genome shotgun (WGS) entry which is preliminary data.</text>
</comment>
<dbReference type="GO" id="GO:0016787">
    <property type="term" value="F:hydrolase activity"/>
    <property type="evidence" value="ECO:0007669"/>
    <property type="project" value="InterPro"/>
</dbReference>
<dbReference type="RefSeq" id="WP_054533978.1">
    <property type="nucleotide sequence ID" value="NZ_LGKP01000013.1"/>
</dbReference>
<dbReference type="Pfam" id="PF01546">
    <property type="entry name" value="Peptidase_M20"/>
    <property type="match status" value="1"/>
</dbReference>
<keyword evidence="2" id="KW-1185">Reference proteome</keyword>
<dbReference type="Gene3D" id="3.40.630.10">
    <property type="entry name" value="Zn peptidases"/>
    <property type="match status" value="1"/>
</dbReference>
<dbReference type="SUPFAM" id="SSF53187">
    <property type="entry name" value="Zn-dependent exopeptidases"/>
    <property type="match status" value="1"/>
</dbReference>
<reference evidence="1 2" key="1">
    <citation type="submission" date="2015-07" db="EMBL/GenBank/DDBJ databases">
        <title>Whole genome sequence of Herpetosiphon geysericola DSM 7119.</title>
        <authorList>
            <person name="Hemp J."/>
            <person name="Ward L.M."/>
            <person name="Pace L.A."/>
            <person name="Fischer W.W."/>
        </authorList>
    </citation>
    <scope>NUCLEOTIDE SEQUENCE [LARGE SCALE GENOMIC DNA]</scope>
    <source>
        <strain evidence="1 2">DSM 7119</strain>
    </source>
</reference>